<dbReference type="GO" id="GO:0015031">
    <property type="term" value="P:protein transport"/>
    <property type="evidence" value="ECO:0007669"/>
    <property type="project" value="TreeGrafter"/>
</dbReference>
<organism evidence="4 5">
    <name type="scientific">Dreissena polymorpha</name>
    <name type="common">Zebra mussel</name>
    <name type="synonym">Mytilus polymorpha</name>
    <dbReference type="NCBI Taxonomy" id="45954"/>
    <lineage>
        <taxon>Eukaryota</taxon>
        <taxon>Metazoa</taxon>
        <taxon>Spiralia</taxon>
        <taxon>Lophotrochozoa</taxon>
        <taxon>Mollusca</taxon>
        <taxon>Bivalvia</taxon>
        <taxon>Autobranchia</taxon>
        <taxon>Heteroconchia</taxon>
        <taxon>Euheterodonta</taxon>
        <taxon>Imparidentia</taxon>
        <taxon>Neoheterodontei</taxon>
        <taxon>Myida</taxon>
        <taxon>Dreissenoidea</taxon>
        <taxon>Dreissenidae</taxon>
        <taxon>Dreissena</taxon>
    </lineage>
</organism>
<reference evidence="4" key="1">
    <citation type="journal article" date="2019" name="bioRxiv">
        <title>The Genome of the Zebra Mussel, Dreissena polymorpha: A Resource for Invasive Species Research.</title>
        <authorList>
            <person name="McCartney M.A."/>
            <person name="Auch B."/>
            <person name="Kono T."/>
            <person name="Mallez S."/>
            <person name="Zhang Y."/>
            <person name="Obille A."/>
            <person name="Becker A."/>
            <person name="Abrahante J.E."/>
            <person name="Garbe J."/>
            <person name="Badalamenti J.P."/>
            <person name="Herman A."/>
            <person name="Mangelson H."/>
            <person name="Liachko I."/>
            <person name="Sullivan S."/>
            <person name="Sone E.D."/>
            <person name="Koren S."/>
            <person name="Silverstein K.A.T."/>
            <person name="Beckman K.B."/>
            <person name="Gohl D.M."/>
        </authorList>
    </citation>
    <scope>NUCLEOTIDE SEQUENCE</scope>
    <source>
        <strain evidence="4">Duluth1</strain>
        <tissue evidence="4">Whole animal</tissue>
    </source>
</reference>
<proteinExistence type="inferred from homology"/>
<dbReference type="SUPFAM" id="SSF81296">
    <property type="entry name" value="E set domains"/>
    <property type="match status" value="2"/>
</dbReference>
<dbReference type="InterPro" id="IPR014752">
    <property type="entry name" value="Arrestin-like_C"/>
</dbReference>
<dbReference type="EMBL" id="JAIWYP010000007">
    <property type="protein sequence ID" value="KAH3799803.1"/>
    <property type="molecule type" value="Genomic_DNA"/>
</dbReference>
<dbReference type="InterPro" id="IPR050357">
    <property type="entry name" value="Arrestin_domain-protein"/>
</dbReference>
<evidence type="ECO:0000256" key="2">
    <source>
        <dbReference type="SAM" id="MobiDB-lite"/>
    </source>
</evidence>
<dbReference type="InterPro" id="IPR011021">
    <property type="entry name" value="Arrestin-like_N"/>
</dbReference>
<dbReference type="Proteomes" id="UP000828390">
    <property type="component" value="Unassembled WGS sequence"/>
</dbReference>
<feature type="region of interest" description="Disordered" evidence="2">
    <location>
        <begin position="360"/>
        <end position="395"/>
    </location>
</feature>
<dbReference type="OrthoDB" id="2333384at2759"/>
<dbReference type="PANTHER" id="PTHR11188:SF176">
    <property type="entry name" value="ARRESTIN DOMAIN-CONTAINING PROTEIN 1"/>
    <property type="match status" value="1"/>
</dbReference>
<comment type="caution">
    <text evidence="4">The sequence shown here is derived from an EMBL/GenBank/DDBJ whole genome shotgun (WGS) entry which is preliminary data.</text>
</comment>
<evidence type="ECO:0000313" key="4">
    <source>
        <dbReference type="EMBL" id="KAH3799803.1"/>
    </source>
</evidence>
<dbReference type="PANTHER" id="PTHR11188">
    <property type="entry name" value="ARRESTIN DOMAIN CONTAINING PROTEIN"/>
    <property type="match status" value="1"/>
</dbReference>
<protein>
    <recommendedName>
        <fullName evidence="3">Arrestin C-terminal-like domain-containing protein</fullName>
    </recommendedName>
</protein>
<dbReference type="SMART" id="SM01017">
    <property type="entry name" value="Arrestin_C"/>
    <property type="match status" value="1"/>
</dbReference>
<evidence type="ECO:0000259" key="3">
    <source>
        <dbReference type="SMART" id="SM01017"/>
    </source>
</evidence>
<sequence>MAALNRGSMVERVDIQLEHDIDEQYQYQPGEIIRGQIVAHLVRSTFVQSIHLSVTGEGVCTWEDEYGETQQSVENYVNASQVLFKPQQVQRLDSGLHKFPFEYRLPENIPSSFIGKYGSITYILKAVIQGERPSENTIATEPFLVARKSVLPDEVNEGQDIQSAKTYFSMCSWGKLKMKVNLNKTGFVPGEDICLTADVQNHSPLRVTAIQGALMMNSTYHSKKNMATFKQIVNKRRDDYELDEGDSRRWQNVRIGVPPYIPESFLSCCDIIDLSYVFQFRVELVGGKELKVEIPVLIGSNPKGLEIPADYMDDVNMNWTSGPQSLLSQQNGNDSRNTENKWVIESPEFRKDDTLVANPLYQGEGGLSENKVGGRFNDFDDIRSRPKQGGHDTKL</sequence>
<dbReference type="Pfam" id="PF02752">
    <property type="entry name" value="Arrestin_C"/>
    <property type="match status" value="1"/>
</dbReference>
<feature type="compositionally biased region" description="Basic and acidic residues" evidence="2">
    <location>
        <begin position="377"/>
        <end position="395"/>
    </location>
</feature>
<gene>
    <name evidence="4" type="ORF">DPMN_153419</name>
</gene>
<evidence type="ECO:0000313" key="5">
    <source>
        <dbReference type="Proteomes" id="UP000828390"/>
    </source>
</evidence>
<comment type="similarity">
    <text evidence="1">Belongs to the arrestin family.</text>
</comment>
<dbReference type="AlphaFoldDB" id="A0A9D4J8W7"/>
<dbReference type="InterPro" id="IPR014756">
    <property type="entry name" value="Ig_E-set"/>
</dbReference>
<keyword evidence="5" id="KW-1185">Reference proteome</keyword>
<feature type="domain" description="Arrestin C-terminal-like" evidence="3">
    <location>
        <begin position="172"/>
        <end position="303"/>
    </location>
</feature>
<reference evidence="4" key="2">
    <citation type="submission" date="2020-11" db="EMBL/GenBank/DDBJ databases">
        <authorList>
            <person name="McCartney M.A."/>
            <person name="Auch B."/>
            <person name="Kono T."/>
            <person name="Mallez S."/>
            <person name="Becker A."/>
            <person name="Gohl D.M."/>
            <person name="Silverstein K.A.T."/>
            <person name="Koren S."/>
            <person name="Bechman K.B."/>
            <person name="Herman A."/>
            <person name="Abrahante J.E."/>
            <person name="Garbe J."/>
        </authorList>
    </citation>
    <scope>NUCLEOTIDE SEQUENCE</scope>
    <source>
        <strain evidence="4">Duluth1</strain>
        <tissue evidence="4">Whole animal</tissue>
    </source>
</reference>
<name>A0A9D4J8W7_DREPO</name>
<dbReference type="GO" id="GO:0005737">
    <property type="term" value="C:cytoplasm"/>
    <property type="evidence" value="ECO:0007669"/>
    <property type="project" value="TreeGrafter"/>
</dbReference>
<dbReference type="Pfam" id="PF00339">
    <property type="entry name" value="Arrestin_N"/>
    <property type="match status" value="1"/>
</dbReference>
<evidence type="ECO:0000256" key="1">
    <source>
        <dbReference type="ARBA" id="ARBA00005298"/>
    </source>
</evidence>
<dbReference type="Gene3D" id="2.60.40.640">
    <property type="match status" value="2"/>
</dbReference>
<accession>A0A9D4J8W7</accession>
<dbReference type="InterPro" id="IPR011022">
    <property type="entry name" value="Arrestin_C-like"/>
</dbReference>